<reference evidence="2" key="1">
    <citation type="submission" date="2020-02" db="EMBL/GenBank/DDBJ databases">
        <authorList>
            <person name="Meier V. D."/>
        </authorList>
    </citation>
    <scope>NUCLEOTIDE SEQUENCE</scope>
    <source>
        <strain evidence="2">AVDCRST_MAG68</strain>
    </source>
</reference>
<dbReference type="InterPro" id="IPR019734">
    <property type="entry name" value="TPR_rpt"/>
</dbReference>
<dbReference type="AlphaFoldDB" id="A0A6J4MI18"/>
<sequence>MIPVPESALRPLRAVSSDIAALRGGSASPGALVRVARAAESTLRRVLRDEPTAPVELRLRALSPDDLSSDELLAELRRRDRLPLELAAGMHELDAAATRVSAGAEPSPRDFEMARTVADGLERHLLTARTADAPLLEDPVLSEEADAPIPAHDDATRVHPVPRDRGRSPLRWLAGALGVAAVVLLAAWAVRGNRGGLERVDLRVREGKIAEAAQLLRAHADEHPDDPEARVRLAAILREAGRRQDALREIRAGLIARGGDAALNAELGHLLLDSGRPAEAARAFRRALDASPEDERAWVGLLRAMREAGMTAQAEQARERAPQAVRELVPRTIPDLPVPAVAAPPAPAAP</sequence>
<protein>
    <submittedName>
        <fullName evidence="2">Uncharacterized protein</fullName>
    </submittedName>
</protein>
<evidence type="ECO:0000313" key="2">
    <source>
        <dbReference type="EMBL" id="CAA9358406.1"/>
    </source>
</evidence>
<organism evidence="2">
    <name type="scientific">uncultured Gemmatimonadota bacterium</name>
    <dbReference type="NCBI Taxonomy" id="203437"/>
    <lineage>
        <taxon>Bacteria</taxon>
        <taxon>Pseudomonadati</taxon>
        <taxon>Gemmatimonadota</taxon>
        <taxon>environmental samples</taxon>
    </lineage>
</organism>
<dbReference type="EMBL" id="CADCTW010000194">
    <property type="protein sequence ID" value="CAA9358406.1"/>
    <property type="molecule type" value="Genomic_DNA"/>
</dbReference>
<dbReference type="PROSITE" id="PS50005">
    <property type="entry name" value="TPR"/>
    <property type="match status" value="1"/>
</dbReference>
<keyword evidence="1" id="KW-0802">TPR repeat</keyword>
<proteinExistence type="predicted"/>
<dbReference type="Gene3D" id="1.25.40.10">
    <property type="entry name" value="Tetratricopeptide repeat domain"/>
    <property type="match status" value="1"/>
</dbReference>
<feature type="repeat" description="TPR" evidence="1">
    <location>
        <begin position="261"/>
        <end position="294"/>
    </location>
</feature>
<dbReference type="SUPFAM" id="SSF48452">
    <property type="entry name" value="TPR-like"/>
    <property type="match status" value="1"/>
</dbReference>
<accession>A0A6J4MI18</accession>
<gene>
    <name evidence="2" type="ORF">AVDCRST_MAG68-4167</name>
</gene>
<name>A0A6J4MI18_9BACT</name>
<dbReference type="Pfam" id="PF14559">
    <property type="entry name" value="TPR_19"/>
    <property type="match status" value="2"/>
</dbReference>
<dbReference type="InterPro" id="IPR011990">
    <property type="entry name" value="TPR-like_helical_dom_sf"/>
</dbReference>
<evidence type="ECO:0000256" key="1">
    <source>
        <dbReference type="PROSITE-ProRule" id="PRU00339"/>
    </source>
</evidence>